<proteinExistence type="predicted"/>
<protein>
    <submittedName>
        <fullName evidence="1">Uncharacterized protein</fullName>
    </submittedName>
</protein>
<dbReference type="EMBL" id="CM045874">
    <property type="protein sequence ID" value="KAI7945210.1"/>
    <property type="molecule type" value="Genomic_DNA"/>
</dbReference>
<evidence type="ECO:0000313" key="2">
    <source>
        <dbReference type="Proteomes" id="UP001060170"/>
    </source>
</evidence>
<accession>A0ACC0E5T5</accession>
<dbReference type="Proteomes" id="UP001060170">
    <property type="component" value="Chromosome 10"/>
</dbReference>
<name>A0ACC0E5T5_9BASI</name>
<gene>
    <name evidence="1" type="ORF">MJO28_010905</name>
</gene>
<evidence type="ECO:0000313" key="1">
    <source>
        <dbReference type="EMBL" id="KAI7945210.1"/>
    </source>
</evidence>
<reference evidence="1 2" key="3">
    <citation type="journal article" date="2022" name="Microbiol. Spectr.">
        <title>Folding features and dynamics of 3D genome architecture in plant fungal pathogens.</title>
        <authorList>
            <person name="Xia C."/>
        </authorList>
    </citation>
    <scope>NUCLEOTIDE SEQUENCE [LARGE SCALE GENOMIC DNA]</scope>
    <source>
        <strain evidence="1 2">93-210</strain>
    </source>
</reference>
<comment type="caution">
    <text evidence="1">The sequence shown here is derived from an EMBL/GenBank/DDBJ whole genome shotgun (WGS) entry which is preliminary data.</text>
</comment>
<organism evidence="1 2">
    <name type="scientific">Puccinia striiformis f. sp. tritici</name>
    <dbReference type="NCBI Taxonomy" id="168172"/>
    <lineage>
        <taxon>Eukaryota</taxon>
        <taxon>Fungi</taxon>
        <taxon>Dikarya</taxon>
        <taxon>Basidiomycota</taxon>
        <taxon>Pucciniomycotina</taxon>
        <taxon>Pucciniomycetes</taxon>
        <taxon>Pucciniales</taxon>
        <taxon>Pucciniaceae</taxon>
        <taxon>Puccinia</taxon>
    </lineage>
</organism>
<keyword evidence="2" id="KW-1185">Reference proteome</keyword>
<reference evidence="2" key="1">
    <citation type="journal article" date="2018" name="BMC Genomics">
        <title>Genomic insights into host adaptation between the wheat stripe rust pathogen (Puccinia striiformis f. sp. tritici) and the barley stripe rust pathogen (Puccinia striiformis f. sp. hordei).</title>
        <authorList>
            <person name="Xia C."/>
            <person name="Wang M."/>
            <person name="Yin C."/>
            <person name="Cornejo O.E."/>
            <person name="Hulbert S.H."/>
            <person name="Chen X."/>
        </authorList>
    </citation>
    <scope>NUCLEOTIDE SEQUENCE [LARGE SCALE GENOMIC DNA]</scope>
    <source>
        <strain evidence="2">93-210</strain>
    </source>
</reference>
<sequence length="434" mass="47803">MVTNNKNRQHTLNRTQLKSLTENLRLRLKYAKLKVINGWHNRTLNEIETTFSSVTTRTTTATTTSTSPAKPASSSASLPELTKQNRETEESQQQAQIMIRPSTTTLFNLPSKYSTPFRKIIRTGGPGELMTNESNIFWPTGPMTSSSSTGGSPSSSTRFNRSTNSLHKQHRNNSLENGLFFKFGSKANNTIERIKKDESEDLLFKDPMDDYRDFYKQSSPASFLFNNQYRPLLGTSSSNSKSTTTSKVGPTPSRSFFNHPIDILNSISPVRIRSHLHSDLHNPNHHLQSTSNPTLLKLAASTIVSPSPNRTQSNLSKIFGSGSKDGDISTEVDLVNEDHQKYHDLSSSTNTTTTTTTSTNKTSSSSSSSSPSSCSSSSPIKFTINPTPTNPKHSINLTTTSSDQTNHSQVGPDENGAGVLDHIGLDELDQLNWE</sequence>
<reference evidence="2" key="2">
    <citation type="journal article" date="2018" name="Mol. Plant Microbe Interact.">
        <title>Genome sequence resources for the wheat stripe rust pathogen (Puccinia striiformis f. sp. tritici) and the barley stripe rust pathogen (Puccinia striiformis f. sp. hordei).</title>
        <authorList>
            <person name="Xia C."/>
            <person name="Wang M."/>
            <person name="Yin C."/>
            <person name="Cornejo O.E."/>
            <person name="Hulbert S.H."/>
            <person name="Chen X."/>
        </authorList>
    </citation>
    <scope>NUCLEOTIDE SEQUENCE [LARGE SCALE GENOMIC DNA]</scope>
    <source>
        <strain evidence="2">93-210</strain>
    </source>
</reference>